<organism evidence="2 3">
    <name type="scientific">Effrenium voratum</name>
    <dbReference type="NCBI Taxonomy" id="2562239"/>
    <lineage>
        <taxon>Eukaryota</taxon>
        <taxon>Sar</taxon>
        <taxon>Alveolata</taxon>
        <taxon>Dinophyceae</taxon>
        <taxon>Suessiales</taxon>
        <taxon>Symbiodiniaceae</taxon>
        <taxon>Effrenium</taxon>
    </lineage>
</organism>
<evidence type="ECO:0000313" key="2">
    <source>
        <dbReference type="EMBL" id="CAJ1387633.1"/>
    </source>
</evidence>
<evidence type="ECO:0000313" key="3">
    <source>
        <dbReference type="Proteomes" id="UP001178507"/>
    </source>
</evidence>
<feature type="transmembrane region" description="Helical" evidence="1">
    <location>
        <begin position="198"/>
        <end position="220"/>
    </location>
</feature>
<feature type="transmembrane region" description="Helical" evidence="1">
    <location>
        <begin position="276"/>
        <end position="293"/>
    </location>
</feature>
<name>A0AA36IJ06_9DINO</name>
<comment type="caution">
    <text evidence="2">The sequence shown here is derived from an EMBL/GenBank/DDBJ whole genome shotgun (WGS) entry which is preliminary data.</text>
</comment>
<feature type="transmembrane region" description="Helical" evidence="1">
    <location>
        <begin position="66"/>
        <end position="86"/>
    </location>
</feature>
<feature type="transmembrane region" description="Helical" evidence="1">
    <location>
        <begin position="133"/>
        <end position="152"/>
    </location>
</feature>
<feature type="transmembrane region" description="Helical" evidence="1">
    <location>
        <begin position="164"/>
        <end position="186"/>
    </location>
</feature>
<gene>
    <name evidence="2" type="ORF">EVOR1521_LOCUS13661</name>
</gene>
<dbReference type="EMBL" id="CAUJNA010001546">
    <property type="protein sequence ID" value="CAJ1387633.1"/>
    <property type="molecule type" value="Genomic_DNA"/>
</dbReference>
<sequence>MAWKSARAVRWNAEQESMFADDEEQEQRFEQRCRWMVTAFGFGQGCCVNVYLSAGGYLGDRFQDKYFFVWMCAVVYTAPFLVFMLARRLDPYFDRHYGFRKVYQVRLALSMLLGAVLVAALIAATVGESASRFTILALGALVGAVAGSVASASAQFFGVISPKLVPLFFLGQTSSGAYINVAARVAGFHPDCPSGSVIWYYSSGIAVAVLPALIFFVNHYRGGLDPAYRRHHQMTPSASMASMVAGTPRTELPLTTSDEGADFRVCYPWRWSEKELVIRLAFLCQIFVVALNISLTPLANVLAHGKFNLGQEIVLAKLFGDFVGRVLFFGLPNPRRLKRHLALNWVVACLRLPAWIVLIMHALSKEPWFNEAELLAIWLPFVLTAAFGGSWLQVVAIQAADAQEKRAVAARMNIAVYLGFLCGVIFAGVFAMAVR</sequence>
<dbReference type="Proteomes" id="UP001178507">
    <property type="component" value="Unassembled WGS sequence"/>
</dbReference>
<proteinExistence type="predicted"/>
<feature type="transmembrane region" description="Helical" evidence="1">
    <location>
        <begin position="313"/>
        <end position="331"/>
    </location>
</feature>
<keyword evidence="1" id="KW-0472">Membrane</keyword>
<keyword evidence="3" id="KW-1185">Reference proteome</keyword>
<accession>A0AA36IJ06</accession>
<evidence type="ECO:0000256" key="1">
    <source>
        <dbReference type="SAM" id="Phobius"/>
    </source>
</evidence>
<feature type="transmembrane region" description="Helical" evidence="1">
    <location>
        <begin position="343"/>
        <end position="363"/>
    </location>
</feature>
<feature type="transmembrane region" description="Helical" evidence="1">
    <location>
        <begin position="414"/>
        <end position="434"/>
    </location>
</feature>
<protein>
    <submittedName>
        <fullName evidence="2">Uncharacterized protein</fullName>
    </submittedName>
</protein>
<feature type="transmembrane region" description="Helical" evidence="1">
    <location>
        <begin position="107"/>
        <end position="127"/>
    </location>
</feature>
<dbReference type="AlphaFoldDB" id="A0AA36IJ06"/>
<reference evidence="2" key="1">
    <citation type="submission" date="2023-08" db="EMBL/GenBank/DDBJ databases">
        <authorList>
            <person name="Chen Y."/>
            <person name="Shah S."/>
            <person name="Dougan E. K."/>
            <person name="Thang M."/>
            <person name="Chan C."/>
        </authorList>
    </citation>
    <scope>NUCLEOTIDE SEQUENCE</scope>
</reference>
<keyword evidence="1" id="KW-0812">Transmembrane</keyword>
<keyword evidence="1" id="KW-1133">Transmembrane helix</keyword>
<feature type="transmembrane region" description="Helical" evidence="1">
    <location>
        <begin position="35"/>
        <end position="54"/>
    </location>
</feature>
<feature type="transmembrane region" description="Helical" evidence="1">
    <location>
        <begin position="375"/>
        <end position="394"/>
    </location>
</feature>